<dbReference type="PANTHER" id="PTHR11699">
    <property type="entry name" value="ALDEHYDE DEHYDROGENASE-RELATED"/>
    <property type="match status" value="1"/>
</dbReference>
<gene>
    <name evidence="3" type="ORF">SAMN05660297_01836</name>
</gene>
<protein>
    <submittedName>
        <fullName evidence="3">Acetaldehyde dehydrogenase</fullName>
    </submittedName>
</protein>
<dbReference type="GO" id="GO:0016620">
    <property type="term" value="F:oxidoreductase activity, acting on the aldehyde or oxo group of donors, NAD or NADP as acceptor"/>
    <property type="evidence" value="ECO:0007669"/>
    <property type="project" value="InterPro"/>
</dbReference>
<name>A0A1I0CZ72_9FIRM</name>
<dbReference type="AlphaFoldDB" id="A0A1I0CZ72"/>
<organism evidence="3 4">
    <name type="scientific">Natronincola peptidivorans</name>
    <dbReference type="NCBI Taxonomy" id="426128"/>
    <lineage>
        <taxon>Bacteria</taxon>
        <taxon>Bacillati</taxon>
        <taxon>Bacillota</taxon>
        <taxon>Clostridia</taxon>
        <taxon>Peptostreptococcales</taxon>
        <taxon>Natronincolaceae</taxon>
        <taxon>Natronincola</taxon>
    </lineage>
</organism>
<accession>A0A1I0CZ72</accession>
<dbReference type="InterPro" id="IPR015590">
    <property type="entry name" value="Aldehyde_DH_dom"/>
</dbReference>
<dbReference type="InterPro" id="IPR016162">
    <property type="entry name" value="Ald_DH_N"/>
</dbReference>
<evidence type="ECO:0000256" key="1">
    <source>
        <dbReference type="ARBA" id="ARBA00023002"/>
    </source>
</evidence>
<reference evidence="3 4" key="1">
    <citation type="submission" date="2016-10" db="EMBL/GenBank/DDBJ databases">
        <authorList>
            <person name="de Groot N.N."/>
        </authorList>
    </citation>
    <scope>NUCLEOTIDE SEQUENCE [LARGE SCALE GENOMIC DNA]</scope>
    <source>
        <strain evidence="3 4">DSM 18979</strain>
    </source>
</reference>
<dbReference type="STRING" id="426128.SAMN05660297_01836"/>
<dbReference type="Proteomes" id="UP000199568">
    <property type="component" value="Unassembled WGS sequence"/>
</dbReference>
<dbReference type="SUPFAM" id="SSF53720">
    <property type="entry name" value="ALDH-like"/>
    <property type="match status" value="1"/>
</dbReference>
<feature type="domain" description="Aldehyde dehydrogenase" evidence="2">
    <location>
        <begin position="12"/>
        <end position="272"/>
    </location>
</feature>
<dbReference type="EMBL" id="FOHU01000006">
    <property type="protein sequence ID" value="SET25171.1"/>
    <property type="molecule type" value="Genomic_DNA"/>
</dbReference>
<evidence type="ECO:0000313" key="4">
    <source>
        <dbReference type="Proteomes" id="UP000199568"/>
    </source>
</evidence>
<dbReference type="Gene3D" id="3.40.309.10">
    <property type="entry name" value="Aldehyde Dehydrogenase, Chain A, domain 2"/>
    <property type="match status" value="1"/>
</dbReference>
<evidence type="ECO:0000259" key="2">
    <source>
        <dbReference type="Pfam" id="PF00171"/>
    </source>
</evidence>
<keyword evidence="4" id="KW-1185">Reference proteome</keyword>
<dbReference type="CDD" id="cd07122">
    <property type="entry name" value="ALDH_F20_ACDH"/>
    <property type="match status" value="1"/>
</dbReference>
<dbReference type="InterPro" id="IPR016163">
    <property type="entry name" value="Ald_DH_C"/>
</dbReference>
<dbReference type="InterPro" id="IPR013357">
    <property type="entry name" value="Acetaldehyde_DH_acetylating"/>
</dbReference>
<dbReference type="RefSeq" id="WP_090442634.1">
    <property type="nucleotide sequence ID" value="NZ_FOHU01000006.1"/>
</dbReference>
<dbReference type="OrthoDB" id="9804734at2"/>
<evidence type="ECO:0000313" key="3">
    <source>
        <dbReference type="EMBL" id="SET25171.1"/>
    </source>
</evidence>
<dbReference type="NCBIfam" id="TIGR02518">
    <property type="entry name" value="EutH_ACDH"/>
    <property type="match status" value="1"/>
</dbReference>
<proteinExistence type="predicted"/>
<dbReference type="Gene3D" id="3.40.605.10">
    <property type="entry name" value="Aldehyde Dehydrogenase, Chain A, domain 1"/>
    <property type="match status" value="1"/>
</dbReference>
<sequence>MVLQDKDLQSIQEVRNLIGRAKEAQRELSTFSQEKIDSIIKSMAKAAEEASKSLAKKAAEETGFGKYEDKIIKNLFASKAVYEYIKDMKTVGILKEDKEKRLMEIASPVGVIAALIPSTNPTSTTIYKSLSALKAGNAVIFSPHPSAKNCTYETAKLLQETASRNGAPDGLIGCMTIPTMEGSKELMTHKDVSLILATGGSAMVKAAYSSGTPALGVGPGNVPAFIEKTAKIPAAVRRIITSKTFDNGTICASEQAVVTETAIANQVREEFMRQGGYFAKEEEAAKLAKTIQNPWGGLNPKIVGQPAVKIAAMAGIQVPSNTKVILCNEKGVGKDYPFSMEKLSPILAFYTKDDWHEACELCIELLKYGGLGHSLVIHSENEEIIREFALKKPVFRIMVNTPSSHGAIGATTSLAPSLTLGCGSLGGSATSDNVSPLHLINIKRLAYGVKEADELGDEAIQPKQTGDIDIDTITQLVLQELKNLNI</sequence>
<dbReference type="InterPro" id="IPR016161">
    <property type="entry name" value="Ald_DH/histidinol_DH"/>
</dbReference>
<dbReference type="Pfam" id="PF00171">
    <property type="entry name" value="Aldedh"/>
    <property type="match status" value="1"/>
</dbReference>
<keyword evidence="1" id="KW-0560">Oxidoreductase</keyword>